<feature type="transmembrane region" description="Helical" evidence="7">
    <location>
        <begin position="342"/>
        <end position="361"/>
    </location>
</feature>
<dbReference type="GO" id="GO:0006826">
    <property type="term" value="P:iron ion transport"/>
    <property type="evidence" value="ECO:0007669"/>
    <property type="project" value="TreeGrafter"/>
</dbReference>
<dbReference type="EMBL" id="RCNU01000006">
    <property type="protein sequence ID" value="RWQ95331.1"/>
    <property type="molecule type" value="Genomic_DNA"/>
</dbReference>
<feature type="domain" description="Ferric oxidoreductase" evidence="9">
    <location>
        <begin position="286"/>
        <end position="354"/>
    </location>
</feature>
<feature type="transmembrane region" description="Helical" evidence="7">
    <location>
        <begin position="308"/>
        <end position="330"/>
    </location>
</feature>
<dbReference type="RefSeq" id="XP_028484976.1">
    <property type="nucleotide sequence ID" value="XM_028632163.1"/>
</dbReference>
<keyword evidence="5" id="KW-0406">Ion transport</keyword>
<keyword evidence="2" id="KW-0813">Transport</keyword>
<reference evidence="11 12" key="1">
    <citation type="journal article" date="2018" name="Front. Microbiol.">
        <title>Genomic and genetic insights into a cosmopolitan fungus, Paecilomyces variotii (Eurotiales).</title>
        <authorList>
            <person name="Urquhart A.S."/>
            <person name="Mondo S.J."/>
            <person name="Makela M.R."/>
            <person name="Hane J.K."/>
            <person name="Wiebenga A."/>
            <person name="He G."/>
            <person name="Mihaltcheva S."/>
            <person name="Pangilinan J."/>
            <person name="Lipzen A."/>
            <person name="Barry K."/>
            <person name="de Vries R.P."/>
            <person name="Grigoriev I.V."/>
            <person name="Idnurm A."/>
        </authorList>
    </citation>
    <scope>NUCLEOTIDE SEQUENCE [LARGE SCALE GENOMIC DNA]</scope>
    <source>
        <strain evidence="11 12">CBS 101075</strain>
    </source>
</reference>
<feature type="transmembrane region" description="Helical" evidence="7">
    <location>
        <begin position="178"/>
        <end position="202"/>
    </location>
</feature>
<gene>
    <name evidence="11" type="ORF">C8Q69DRAFT_492174</name>
</gene>
<dbReference type="SUPFAM" id="SSF52343">
    <property type="entry name" value="Ferredoxin reductase-like, C-terminal NADP-linked domain"/>
    <property type="match status" value="1"/>
</dbReference>
<keyword evidence="6 7" id="KW-0472">Membrane</keyword>
<dbReference type="PANTHER" id="PTHR32361:SF9">
    <property type="entry name" value="FERRIC REDUCTASE TRANSMEMBRANE COMPONENT 3-RELATED"/>
    <property type="match status" value="1"/>
</dbReference>
<dbReference type="CDD" id="cd06186">
    <property type="entry name" value="NOX_Duox_like_FAD_NADP"/>
    <property type="match status" value="1"/>
</dbReference>
<name>A0A443HU30_BYSSP</name>
<dbReference type="Gene3D" id="3.40.50.80">
    <property type="entry name" value="Nucleotide-binding domain of ferredoxin-NADP reductase (FNR) module"/>
    <property type="match status" value="1"/>
</dbReference>
<keyword evidence="12" id="KW-1185">Reference proteome</keyword>
<dbReference type="GO" id="GO:0000293">
    <property type="term" value="F:ferric-chelate reductase activity"/>
    <property type="evidence" value="ECO:0007669"/>
    <property type="project" value="TreeGrafter"/>
</dbReference>
<keyword evidence="8" id="KW-0732">Signal</keyword>
<organism evidence="11 12">
    <name type="scientific">Byssochlamys spectabilis</name>
    <name type="common">Paecilomyces variotii</name>
    <dbReference type="NCBI Taxonomy" id="264951"/>
    <lineage>
        <taxon>Eukaryota</taxon>
        <taxon>Fungi</taxon>
        <taxon>Dikarya</taxon>
        <taxon>Ascomycota</taxon>
        <taxon>Pezizomycotina</taxon>
        <taxon>Eurotiomycetes</taxon>
        <taxon>Eurotiomycetidae</taxon>
        <taxon>Eurotiales</taxon>
        <taxon>Thermoascaceae</taxon>
        <taxon>Paecilomyces</taxon>
    </lineage>
</organism>
<evidence type="ECO:0000256" key="8">
    <source>
        <dbReference type="SAM" id="SignalP"/>
    </source>
</evidence>
<protein>
    <recommendedName>
        <fullName evidence="13">FAD-binding FR-type domain-containing protein</fullName>
    </recommendedName>
</protein>
<dbReference type="PANTHER" id="PTHR32361">
    <property type="entry name" value="FERRIC/CUPRIC REDUCTASE TRANSMEMBRANE COMPONENT"/>
    <property type="match status" value="1"/>
</dbReference>
<evidence type="ECO:0000313" key="11">
    <source>
        <dbReference type="EMBL" id="RWQ95331.1"/>
    </source>
</evidence>
<evidence type="ECO:0000256" key="6">
    <source>
        <dbReference type="ARBA" id="ARBA00023136"/>
    </source>
</evidence>
<dbReference type="AlphaFoldDB" id="A0A443HU30"/>
<dbReference type="VEuPathDB" id="FungiDB:C8Q69DRAFT_492174"/>
<dbReference type="STRING" id="264951.A0A443HU30"/>
<evidence type="ECO:0000259" key="10">
    <source>
        <dbReference type="Pfam" id="PF08022"/>
    </source>
</evidence>
<dbReference type="GO" id="GO:0015677">
    <property type="term" value="P:copper ion import"/>
    <property type="evidence" value="ECO:0007669"/>
    <property type="project" value="TreeGrafter"/>
</dbReference>
<evidence type="ECO:0000313" key="12">
    <source>
        <dbReference type="Proteomes" id="UP000283841"/>
    </source>
</evidence>
<evidence type="ECO:0000256" key="3">
    <source>
        <dbReference type="ARBA" id="ARBA00022692"/>
    </source>
</evidence>
<evidence type="ECO:0000256" key="1">
    <source>
        <dbReference type="ARBA" id="ARBA00004141"/>
    </source>
</evidence>
<proteinExistence type="predicted"/>
<dbReference type="InterPro" id="IPR013130">
    <property type="entry name" value="Fe3_Rdtase_TM_dom"/>
</dbReference>
<dbReference type="Proteomes" id="UP000283841">
    <property type="component" value="Unassembled WGS sequence"/>
</dbReference>
<evidence type="ECO:0000259" key="9">
    <source>
        <dbReference type="Pfam" id="PF01794"/>
    </source>
</evidence>
<dbReference type="InterPro" id="IPR039261">
    <property type="entry name" value="FNR_nucleotide-bd"/>
</dbReference>
<evidence type="ECO:0000256" key="5">
    <source>
        <dbReference type="ARBA" id="ARBA00023065"/>
    </source>
</evidence>
<dbReference type="Pfam" id="PF01794">
    <property type="entry name" value="Ferric_reduct"/>
    <property type="match status" value="1"/>
</dbReference>
<comment type="subcellular location">
    <subcellularLocation>
        <location evidence="1">Membrane</location>
        <topology evidence="1">Multi-pass membrane protein</topology>
    </subcellularLocation>
</comment>
<dbReference type="GO" id="GO:0006879">
    <property type="term" value="P:intracellular iron ion homeostasis"/>
    <property type="evidence" value="ECO:0007669"/>
    <property type="project" value="TreeGrafter"/>
</dbReference>
<feature type="transmembrane region" description="Helical" evidence="7">
    <location>
        <begin position="279"/>
        <end position="296"/>
    </location>
</feature>
<accession>A0A443HU30</accession>
<feature type="signal peptide" evidence="8">
    <location>
        <begin position="1"/>
        <end position="19"/>
    </location>
</feature>
<dbReference type="GeneID" id="39601440"/>
<evidence type="ECO:0000256" key="4">
    <source>
        <dbReference type="ARBA" id="ARBA00022989"/>
    </source>
</evidence>
<keyword evidence="4 7" id="KW-1133">Transmembrane helix</keyword>
<feature type="domain" description="FAD-binding 8" evidence="10">
    <location>
        <begin position="417"/>
        <end position="467"/>
    </location>
</feature>
<evidence type="ECO:0000256" key="2">
    <source>
        <dbReference type="ARBA" id="ARBA00022448"/>
    </source>
</evidence>
<feature type="chain" id="PRO_5019028060" description="FAD-binding FR-type domain-containing protein" evidence="8">
    <location>
        <begin position="20"/>
        <end position="674"/>
    </location>
</feature>
<comment type="caution">
    <text evidence="11">The sequence shown here is derived from an EMBL/GenBank/DDBJ whole genome shotgun (WGS) entry which is preliminary data.</text>
</comment>
<evidence type="ECO:0000256" key="7">
    <source>
        <dbReference type="SAM" id="Phobius"/>
    </source>
</evidence>
<dbReference type="GO" id="GO:0005886">
    <property type="term" value="C:plasma membrane"/>
    <property type="evidence" value="ECO:0007669"/>
    <property type="project" value="TreeGrafter"/>
</dbReference>
<feature type="transmembrane region" description="Helical" evidence="7">
    <location>
        <begin position="241"/>
        <end position="259"/>
    </location>
</feature>
<dbReference type="InterPro" id="IPR013112">
    <property type="entry name" value="FAD-bd_8"/>
</dbReference>
<dbReference type="InterPro" id="IPR051410">
    <property type="entry name" value="Ferric/Cupric_Reductase"/>
</dbReference>
<keyword evidence="3 7" id="KW-0812">Transmembrane</keyword>
<dbReference type="Pfam" id="PF08022">
    <property type="entry name" value="FAD_binding_8"/>
    <property type="match status" value="1"/>
</dbReference>
<sequence>MKITLPLWSAWLLVPPVLAGAPFQSALNGFPANPYDPFCAMSCLCSLYSLRLSCSSTGDTVGMMTMKTSSACWAENTPYLTSLAWCMHTKCSEYNVKNSKLEYFWETESTGQSDAGETGVPPKWSYTEALANITSPPTIQLTPEDTWLNDTSLVSPLVYEEQWNVLTSVQRETAQENAYGIAILVTGFGTPIVLTWAGYLPFLSTIFRKLKPYLVWPSLIGTYQVRPLPSLLGNAPTVGQTLYILIFLILNIVLTAVNFQSRQPNAWYSSTWHEIMAYVLYRAGAFANNILLWASNWSHSTFLVLHRWVARIFTLQVLLHSIIAVILYKAEGTYGEAAKSPYWIWGIVATLCCLCDEFFLLKHIVLSVVLIVGCWYHAYDLYKYLGGYEDWLIATSAIWMFDRLGRVLRIAIVGPHRAKVTVLNEEYVRIDILGIRWGSEPGRHVYVYFPGLHPLRPWENHPFSILPTALVQHSHALTASKSQDQVLTDGLEEQPDVEKHDVLKSGVTAVHHRHPTVGLTLYIRKLTGMTRSLRAGNNLLTFLEGPYPNNSTQEVLRCDRLLLIGGGIGITSVLPFVHNHWNVKQAWSVKESARCLVDDLEGFLSGFVADRDVRIGSRLNVKQLLEDEIEAGWEKVGIVVSGPGGLCDDVRAAVVSEEKLGKTEFELVVEAYSW</sequence>
<evidence type="ECO:0008006" key="13">
    <source>
        <dbReference type="Google" id="ProtNLM"/>
    </source>
</evidence>